<dbReference type="EMBL" id="RBAH01000049">
    <property type="protein sequence ID" value="RKN62079.1"/>
    <property type="molecule type" value="Genomic_DNA"/>
</dbReference>
<organism evidence="4 5">
    <name type="scientific">Paenibacillus ginsengarvi</name>
    <dbReference type="NCBI Taxonomy" id="400777"/>
    <lineage>
        <taxon>Bacteria</taxon>
        <taxon>Bacillati</taxon>
        <taxon>Bacillota</taxon>
        <taxon>Bacilli</taxon>
        <taxon>Bacillales</taxon>
        <taxon>Paenibacillaceae</taxon>
        <taxon>Paenibacillus</taxon>
    </lineage>
</organism>
<feature type="domain" description="Sulfatase N-terminal" evidence="3">
    <location>
        <begin position="16"/>
        <end position="361"/>
    </location>
</feature>
<dbReference type="InterPro" id="IPR017850">
    <property type="entry name" value="Alkaline_phosphatase_core_sf"/>
</dbReference>
<sequence length="453" mass="51817">MGIICEYGRITKLGKPNILFLMSDEHRADVTGFEGNPVIRTPNLDRLAATGTVFRSAYTPSPICIPARQSMMAGQFPRTTGCETFGQDLPPGHMTFSRRLAQHAYQTVVSGKLHHRGTDQMQGWTKRLFGDMEVTASFLDGKEQSEFDKYKRPPLKWEQSKEVKRAGVSRGPCVSHDAMAVDVATQFIEDYFNSTYYDREEIQPLLLKVSLLQPHYPYLTSEDKFTYYLNRVRPFTNEQPFDHPFLGRLAVREGIDASERELRRATAAYYGMIETIDELYGKVLRALEHVGQDIDDWIVIYTSDHGEMLGQHGVWEKQKFFEGSARVPLIVRYPKRFGGGKVVERNVSLCDLFATLCELAEVPVPGGLDSRSLVPLLAEDDALWDNEAVSQFGGRNLMIKRDALKYQCYGPDKPEVLFDLQRNPEETVNFIDEPEYREQVERFRLRARELKFG</sequence>
<evidence type="ECO:0000259" key="3">
    <source>
        <dbReference type="Pfam" id="PF00884"/>
    </source>
</evidence>
<reference evidence="4 5" key="1">
    <citation type="journal article" date="2007" name="Int. J. Syst. Evol. Microbiol.">
        <title>Paenibacillus ginsengarvi sp. nov., isolated from soil from ginseng cultivation.</title>
        <authorList>
            <person name="Yoon M.H."/>
            <person name="Ten L.N."/>
            <person name="Im W.T."/>
        </authorList>
    </citation>
    <scope>NUCLEOTIDE SEQUENCE [LARGE SCALE GENOMIC DNA]</scope>
    <source>
        <strain evidence="4 5">KCTC 13059</strain>
    </source>
</reference>
<evidence type="ECO:0000313" key="4">
    <source>
        <dbReference type="EMBL" id="RKN62079.1"/>
    </source>
</evidence>
<dbReference type="Proteomes" id="UP000282311">
    <property type="component" value="Unassembled WGS sequence"/>
</dbReference>
<dbReference type="PANTHER" id="PTHR45953:SF1">
    <property type="entry name" value="IDURONATE 2-SULFATASE"/>
    <property type="match status" value="1"/>
</dbReference>
<evidence type="ECO:0000313" key="5">
    <source>
        <dbReference type="Proteomes" id="UP000282311"/>
    </source>
</evidence>
<dbReference type="AlphaFoldDB" id="A0A3B0ANP5"/>
<protein>
    <recommendedName>
        <fullName evidence="3">Sulfatase N-terminal domain-containing protein</fullName>
    </recommendedName>
</protein>
<gene>
    <name evidence="4" type="ORF">D7M11_35015</name>
</gene>
<evidence type="ECO:0000256" key="2">
    <source>
        <dbReference type="ARBA" id="ARBA00022801"/>
    </source>
</evidence>
<keyword evidence="5" id="KW-1185">Reference proteome</keyword>
<comment type="caution">
    <text evidence="4">The sequence shown here is derived from an EMBL/GenBank/DDBJ whole genome shotgun (WGS) entry which is preliminary data.</text>
</comment>
<dbReference type="PANTHER" id="PTHR45953">
    <property type="entry name" value="IDURONATE 2-SULFATASE"/>
    <property type="match status" value="1"/>
</dbReference>
<dbReference type="SUPFAM" id="SSF53649">
    <property type="entry name" value="Alkaline phosphatase-like"/>
    <property type="match status" value="1"/>
</dbReference>
<dbReference type="Gene3D" id="3.40.720.10">
    <property type="entry name" value="Alkaline Phosphatase, subunit A"/>
    <property type="match status" value="1"/>
</dbReference>
<dbReference type="InterPro" id="IPR000917">
    <property type="entry name" value="Sulfatase_N"/>
</dbReference>
<name>A0A3B0ANP5_9BACL</name>
<dbReference type="GO" id="GO:0008484">
    <property type="term" value="F:sulfuric ester hydrolase activity"/>
    <property type="evidence" value="ECO:0007669"/>
    <property type="project" value="TreeGrafter"/>
</dbReference>
<proteinExistence type="predicted"/>
<dbReference type="Pfam" id="PF00884">
    <property type="entry name" value="Sulfatase"/>
    <property type="match status" value="1"/>
</dbReference>
<dbReference type="GO" id="GO:0046872">
    <property type="term" value="F:metal ion binding"/>
    <property type="evidence" value="ECO:0007669"/>
    <property type="project" value="UniProtKB-KW"/>
</dbReference>
<keyword evidence="1" id="KW-0479">Metal-binding</keyword>
<accession>A0A3B0ANP5</accession>
<keyword evidence="2" id="KW-0378">Hydrolase</keyword>
<evidence type="ECO:0000256" key="1">
    <source>
        <dbReference type="ARBA" id="ARBA00022723"/>
    </source>
</evidence>
<dbReference type="GO" id="GO:0005737">
    <property type="term" value="C:cytoplasm"/>
    <property type="evidence" value="ECO:0007669"/>
    <property type="project" value="TreeGrafter"/>
</dbReference>